<reference evidence="5" key="1">
    <citation type="submission" date="2015-08" db="EMBL/GenBank/DDBJ databases">
        <title>Genome sequencing project for genomic taxonomy and phylogenomics of Bacillus-like bacteria.</title>
        <authorList>
            <person name="Liu B."/>
            <person name="Wang J."/>
            <person name="Zhu Y."/>
            <person name="Liu G."/>
            <person name="Chen Q."/>
            <person name="Chen Z."/>
            <person name="Lan J."/>
            <person name="Che J."/>
            <person name="Ge C."/>
            <person name="Shi H."/>
            <person name="Pan Z."/>
            <person name="Liu X."/>
        </authorList>
    </citation>
    <scope>NUCLEOTIDE SEQUENCE [LARGE SCALE GENOMIC DNA]</scope>
    <source>
        <strain evidence="5">FJAT-4402</strain>
    </source>
</reference>
<dbReference type="GO" id="GO:0005829">
    <property type="term" value="C:cytosol"/>
    <property type="evidence" value="ECO:0007669"/>
    <property type="project" value="TreeGrafter"/>
</dbReference>
<evidence type="ECO:0000313" key="4">
    <source>
        <dbReference type="EMBL" id="ALC81277.1"/>
    </source>
</evidence>
<dbReference type="Pfam" id="PF04321">
    <property type="entry name" value="RmlD_sub_bind"/>
    <property type="match status" value="1"/>
</dbReference>
<feature type="domain" description="RmlD-like substrate binding" evidence="3">
    <location>
        <begin position="1"/>
        <end position="277"/>
    </location>
</feature>
<protein>
    <recommendedName>
        <fullName evidence="2">dTDP-4-dehydrorhamnose reductase</fullName>
        <ecNumber evidence="2">1.1.1.133</ecNumber>
    </recommendedName>
</protein>
<dbReference type="Gene3D" id="3.40.50.720">
    <property type="entry name" value="NAD(P)-binding Rossmann-like Domain"/>
    <property type="match status" value="1"/>
</dbReference>
<evidence type="ECO:0000259" key="3">
    <source>
        <dbReference type="Pfam" id="PF04321"/>
    </source>
</evidence>
<dbReference type="InterPro" id="IPR036291">
    <property type="entry name" value="NAD(P)-bd_dom_sf"/>
</dbReference>
<dbReference type="SUPFAM" id="SSF51735">
    <property type="entry name" value="NAD(P)-binding Rossmann-fold domains"/>
    <property type="match status" value="1"/>
</dbReference>
<dbReference type="PANTHER" id="PTHR10491:SF4">
    <property type="entry name" value="METHIONINE ADENOSYLTRANSFERASE 2 SUBUNIT BETA"/>
    <property type="match status" value="1"/>
</dbReference>
<dbReference type="AlphaFoldDB" id="A0A0M5JLC9"/>
<comment type="pathway">
    <text evidence="2">Carbohydrate biosynthesis; dTDP-L-rhamnose biosynthesis.</text>
</comment>
<dbReference type="OrthoDB" id="9803892at2"/>
<dbReference type="Proteomes" id="UP000067625">
    <property type="component" value="Chromosome"/>
</dbReference>
<accession>A0A0M5JLC9</accession>
<dbReference type="InterPro" id="IPR029903">
    <property type="entry name" value="RmlD-like-bd"/>
</dbReference>
<evidence type="ECO:0000256" key="1">
    <source>
        <dbReference type="ARBA" id="ARBA00010944"/>
    </source>
</evidence>
<dbReference type="EMBL" id="CP012600">
    <property type="protein sequence ID" value="ALC81277.1"/>
    <property type="molecule type" value="Genomic_DNA"/>
</dbReference>
<dbReference type="UniPathway" id="UPA00124"/>
<dbReference type="PATRIC" id="fig|1441095.3.peg.1429"/>
<name>A0A0M5JLC9_9BACI</name>
<dbReference type="GO" id="GO:0019305">
    <property type="term" value="P:dTDP-rhamnose biosynthetic process"/>
    <property type="evidence" value="ECO:0007669"/>
    <property type="project" value="UniProtKB-UniPathway"/>
</dbReference>
<dbReference type="GO" id="GO:0008831">
    <property type="term" value="F:dTDP-4-dehydrorhamnose reductase activity"/>
    <property type="evidence" value="ECO:0007669"/>
    <property type="project" value="UniProtKB-EC"/>
</dbReference>
<dbReference type="RefSeq" id="WP_053603031.1">
    <property type="nucleotide sequence ID" value="NZ_CP012600.1"/>
</dbReference>
<dbReference type="Gene3D" id="3.90.25.10">
    <property type="entry name" value="UDP-galactose 4-epimerase, domain 1"/>
    <property type="match status" value="1"/>
</dbReference>
<evidence type="ECO:0000313" key="5">
    <source>
        <dbReference type="Proteomes" id="UP000067625"/>
    </source>
</evidence>
<reference evidence="4 5" key="2">
    <citation type="journal article" date="2016" name="Int. J. Syst. Evol. Microbiol.">
        <title>Bacillus gobiensis sp. nov., isolated from a soil sample.</title>
        <authorList>
            <person name="Liu B."/>
            <person name="Liu G.H."/>
            <person name="Cetin S."/>
            <person name="Schumann P."/>
            <person name="Pan Z.Z."/>
            <person name="Chen Q.Q."/>
        </authorList>
    </citation>
    <scope>NUCLEOTIDE SEQUENCE [LARGE SCALE GENOMIC DNA]</scope>
    <source>
        <strain evidence="4 5">FJAT-4402</strain>
    </source>
</reference>
<keyword evidence="2" id="KW-0521">NADP</keyword>
<dbReference type="STRING" id="1441095.AM592_06480"/>
<gene>
    <name evidence="4" type="ORF">AM592_06480</name>
</gene>
<keyword evidence="5" id="KW-1185">Reference proteome</keyword>
<comment type="function">
    <text evidence="2">Catalyzes the reduction of dTDP-6-deoxy-L-lyxo-4-hexulose to yield dTDP-L-rhamnose.</text>
</comment>
<dbReference type="NCBIfam" id="TIGR01214">
    <property type="entry name" value="rmlD"/>
    <property type="match status" value="1"/>
</dbReference>
<proteinExistence type="inferred from homology"/>
<organism evidence="4 5">
    <name type="scientific">Bacillus gobiensis</name>
    <dbReference type="NCBI Taxonomy" id="1441095"/>
    <lineage>
        <taxon>Bacteria</taxon>
        <taxon>Bacillati</taxon>
        <taxon>Bacillota</taxon>
        <taxon>Bacilli</taxon>
        <taxon>Bacillales</taxon>
        <taxon>Bacillaceae</taxon>
        <taxon>Bacillus</taxon>
    </lineage>
</organism>
<dbReference type="InterPro" id="IPR005913">
    <property type="entry name" value="dTDP_dehydrorham_reduct"/>
</dbReference>
<comment type="similarity">
    <text evidence="1 2">Belongs to the dTDP-4-dehydrorhamnose reductase family.</text>
</comment>
<dbReference type="EC" id="1.1.1.133" evidence="2"/>
<keyword evidence="2" id="KW-0560">Oxidoreductase</keyword>
<dbReference type="PANTHER" id="PTHR10491">
    <property type="entry name" value="DTDP-4-DEHYDRORHAMNOSE REDUCTASE"/>
    <property type="match status" value="1"/>
</dbReference>
<sequence length="293" mass="33533">MKFFITGANGQLGNELIETIKKDNKHSVIGYGKQQLDITDSNRLKEVLQLEKPDCIINAAAFTNMDLCEKEQELAILSNGLGPYNLAAEAKKRGIKLFHISSGYVYSGEKFPPYFEEDPTDPKTIFGKSKKLGEELALQENKEITIIRTSWLFGHFGENFVKSTYDLSLSSKEIFTINDQYGCPTYAKDLAFALLKLLQHPPGIYHVVNSGSCTWFEFAEEIIRIIGADTKVIPISSEQYGFKTRRPKYTLLSLEKIRKKGILMRHWREALRDYAKREFDDRDKQNERKKASV</sequence>
<evidence type="ECO:0000256" key="2">
    <source>
        <dbReference type="RuleBase" id="RU364082"/>
    </source>
</evidence>
<dbReference type="CDD" id="cd05254">
    <property type="entry name" value="dTDP_HR_like_SDR_e"/>
    <property type="match status" value="1"/>
</dbReference>